<name>A0A8J7LB98_9NOST</name>
<evidence type="ECO:0000313" key="1">
    <source>
        <dbReference type="EMBL" id="MBH8565540.1"/>
    </source>
</evidence>
<evidence type="ECO:0000313" key="2">
    <source>
        <dbReference type="Proteomes" id="UP000632766"/>
    </source>
</evidence>
<reference evidence="1 2" key="1">
    <citation type="journal article" date="2021" name="Int. J. Syst. Evol. Microbiol.">
        <title>Amazonocrinis nigriterrae gen. nov., sp. nov., Atlanticothrix silvestris gen. nov., sp. nov. and Dendronalium phyllosphericum gen. nov., sp. nov., nostocacean cyanobacteria from Brazilian environments.</title>
        <authorList>
            <person name="Alvarenga D.O."/>
            <person name="Andreote A.P.D."/>
            <person name="Branco L.H.Z."/>
            <person name="Delbaje E."/>
            <person name="Cruz R.B."/>
            <person name="Varani A.M."/>
            <person name="Fiore M.F."/>
        </authorList>
    </citation>
    <scope>NUCLEOTIDE SEQUENCE [LARGE SCALE GENOMIC DNA]</scope>
    <source>
        <strain evidence="1 2">CENA67</strain>
    </source>
</reference>
<keyword evidence="2" id="KW-1185">Reference proteome</keyword>
<comment type="caution">
    <text evidence="1">The sequence shown here is derived from an EMBL/GenBank/DDBJ whole genome shotgun (WGS) entry which is preliminary data.</text>
</comment>
<dbReference type="EMBL" id="JAECZC010000062">
    <property type="protein sequence ID" value="MBH8565540.1"/>
    <property type="molecule type" value="Genomic_DNA"/>
</dbReference>
<organism evidence="1 2">
    <name type="scientific">Amazonocrinis nigriterrae CENA67</name>
    <dbReference type="NCBI Taxonomy" id="2794033"/>
    <lineage>
        <taxon>Bacteria</taxon>
        <taxon>Bacillati</taxon>
        <taxon>Cyanobacteriota</taxon>
        <taxon>Cyanophyceae</taxon>
        <taxon>Nostocales</taxon>
        <taxon>Nostocaceae</taxon>
        <taxon>Amazonocrinis</taxon>
        <taxon>Amazonocrinis nigriterrae</taxon>
    </lineage>
</organism>
<gene>
    <name evidence="1" type="ORF">I8748_25765</name>
</gene>
<sequence length="106" mass="12230">MSSNLSLSCVVWTEAGDRLYSFEQAAHLTQTSVLLLERFARLGLIEPVGIMLRRQDMFRVVQIQRLHRDLNLNWVGAAMVLDMVTEIDQLKAQLRAYRAELQIRNS</sequence>
<proteinExistence type="predicted"/>
<protein>
    <recommendedName>
        <fullName evidence="3">MerR family transcriptional regulator</fullName>
    </recommendedName>
</protein>
<accession>A0A8J7LB98</accession>
<dbReference type="Proteomes" id="UP000632766">
    <property type="component" value="Unassembled WGS sequence"/>
</dbReference>
<dbReference type="AlphaFoldDB" id="A0A8J7LB98"/>
<dbReference type="Gene3D" id="1.10.1660.10">
    <property type="match status" value="1"/>
</dbReference>
<dbReference type="Pfam" id="PF13591">
    <property type="entry name" value="MerR_2"/>
    <property type="match status" value="1"/>
</dbReference>
<dbReference type="RefSeq" id="WP_198127327.1">
    <property type="nucleotide sequence ID" value="NZ_JAECZC010000062.1"/>
</dbReference>
<evidence type="ECO:0008006" key="3">
    <source>
        <dbReference type="Google" id="ProtNLM"/>
    </source>
</evidence>